<name>A0A2H3DY88_ARMGA</name>
<dbReference type="InParanoid" id="A0A2H3DY88"/>
<gene>
    <name evidence="3" type="ORF">ARMGADRAFT_1079537</name>
</gene>
<protein>
    <submittedName>
        <fullName evidence="3">Uncharacterized protein</fullName>
    </submittedName>
</protein>
<dbReference type="EMBL" id="KZ293655">
    <property type="protein sequence ID" value="PBK94057.1"/>
    <property type="molecule type" value="Genomic_DNA"/>
</dbReference>
<sequence length="171" mass="19085">MLPPPQPILQSIPKALTDQILELETMIAHATNQIADLQQQLDDKDKMLQVLNKEMKECIRVIGMELVEQGEKLAELEKQHVNEGDEDEGESKPKVKPHDNVFNSGIHQILMGSMGLGSKATAKNIIKLEPSPPGGGWAVDPEDDKISYLHPDWSVSFAENNAWHSWVVTFI</sequence>
<evidence type="ECO:0000313" key="4">
    <source>
        <dbReference type="Proteomes" id="UP000217790"/>
    </source>
</evidence>
<keyword evidence="4" id="KW-1185">Reference proteome</keyword>
<dbReference type="OrthoDB" id="2933239at2759"/>
<dbReference type="AlphaFoldDB" id="A0A2H3DY88"/>
<organism evidence="3 4">
    <name type="scientific">Armillaria gallica</name>
    <name type="common">Bulbous honey fungus</name>
    <name type="synonym">Armillaria bulbosa</name>
    <dbReference type="NCBI Taxonomy" id="47427"/>
    <lineage>
        <taxon>Eukaryota</taxon>
        <taxon>Fungi</taxon>
        <taxon>Dikarya</taxon>
        <taxon>Basidiomycota</taxon>
        <taxon>Agaricomycotina</taxon>
        <taxon>Agaricomycetes</taxon>
        <taxon>Agaricomycetidae</taxon>
        <taxon>Agaricales</taxon>
        <taxon>Marasmiineae</taxon>
        <taxon>Physalacriaceae</taxon>
        <taxon>Armillaria</taxon>
    </lineage>
</organism>
<dbReference type="Proteomes" id="UP000217790">
    <property type="component" value="Unassembled WGS sequence"/>
</dbReference>
<accession>A0A2H3DY88</accession>
<reference evidence="4" key="1">
    <citation type="journal article" date="2017" name="Nat. Ecol. Evol.">
        <title>Genome expansion and lineage-specific genetic innovations in the forest pathogenic fungi Armillaria.</title>
        <authorList>
            <person name="Sipos G."/>
            <person name="Prasanna A.N."/>
            <person name="Walter M.C."/>
            <person name="O'Connor E."/>
            <person name="Balint B."/>
            <person name="Krizsan K."/>
            <person name="Kiss B."/>
            <person name="Hess J."/>
            <person name="Varga T."/>
            <person name="Slot J."/>
            <person name="Riley R."/>
            <person name="Boka B."/>
            <person name="Rigling D."/>
            <person name="Barry K."/>
            <person name="Lee J."/>
            <person name="Mihaltcheva S."/>
            <person name="LaButti K."/>
            <person name="Lipzen A."/>
            <person name="Waldron R."/>
            <person name="Moloney N.M."/>
            <person name="Sperisen C."/>
            <person name="Kredics L."/>
            <person name="Vagvoelgyi C."/>
            <person name="Patrignani A."/>
            <person name="Fitzpatrick D."/>
            <person name="Nagy I."/>
            <person name="Doyle S."/>
            <person name="Anderson J.B."/>
            <person name="Grigoriev I.V."/>
            <person name="Gueldener U."/>
            <person name="Muensterkoetter M."/>
            <person name="Nagy L.G."/>
        </authorList>
    </citation>
    <scope>NUCLEOTIDE SEQUENCE [LARGE SCALE GENOMIC DNA]</scope>
    <source>
        <strain evidence="4">Ar21-2</strain>
    </source>
</reference>
<feature type="coiled-coil region" evidence="1">
    <location>
        <begin position="20"/>
        <end position="54"/>
    </location>
</feature>
<evidence type="ECO:0000313" key="3">
    <source>
        <dbReference type="EMBL" id="PBK94057.1"/>
    </source>
</evidence>
<evidence type="ECO:0000256" key="1">
    <source>
        <dbReference type="SAM" id="Coils"/>
    </source>
</evidence>
<evidence type="ECO:0000256" key="2">
    <source>
        <dbReference type="SAM" id="MobiDB-lite"/>
    </source>
</evidence>
<feature type="region of interest" description="Disordered" evidence="2">
    <location>
        <begin position="78"/>
        <end position="98"/>
    </location>
</feature>
<proteinExistence type="predicted"/>
<keyword evidence="1" id="KW-0175">Coiled coil</keyword>